<feature type="region of interest" description="Disordered" evidence="1">
    <location>
        <begin position="22"/>
        <end position="49"/>
    </location>
</feature>
<dbReference type="RefSeq" id="WP_346032383.1">
    <property type="nucleotide sequence ID" value="NZ_BAABHV010000009.1"/>
</dbReference>
<sequence length="301" mass="31833">MRILLLGTVALAPVLPVSALAQEADPTPETEPPAPVVLPEDEAPQDSDRVSVSIGSGIVTEYISRGVMFAEEVSFQPSVTVSLDVADDDGGLVTDASVFAGSWASIKLGSVPPGPAGRLTRFYETDLYAGASVQLADRWNVSATYYRYESLGDSFEGYNDLEMIVGYDDSGLWDGLPLDNFSLSPSLRLVQEAGRPGRKDALYVQPSLTPSFDANIGGAPINVAVPVMIGLSDEYYDGVDGGKETLGFFRTGLLFSGQPAPDSLPGLTLSGGVDLWIPNSDVSSGIDQYDVVGRIGISWSL</sequence>
<organism evidence="3 4">
    <name type="scientific">Erythrobacter westpacificensis</name>
    <dbReference type="NCBI Taxonomy" id="1055231"/>
    <lineage>
        <taxon>Bacteria</taxon>
        <taxon>Pseudomonadati</taxon>
        <taxon>Pseudomonadota</taxon>
        <taxon>Alphaproteobacteria</taxon>
        <taxon>Sphingomonadales</taxon>
        <taxon>Erythrobacteraceae</taxon>
        <taxon>Erythrobacter/Porphyrobacter group</taxon>
        <taxon>Erythrobacter</taxon>
    </lineage>
</organism>
<protein>
    <recommendedName>
        <fullName evidence="5">Transporter</fullName>
    </recommendedName>
</protein>
<evidence type="ECO:0008006" key="5">
    <source>
        <dbReference type="Google" id="ProtNLM"/>
    </source>
</evidence>
<dbReference type="Proteomes" id="UP001500518">
    <property type="component" value="Unassembled WGS sequence"/>
</dbReference>
<evidence type="ECO:0000313" key="3">
    <source>
        <dbReference type="EMBL" id="GAA5052728.1"/>
    </source>
</evidence>
<evidence type="ECO:0000313" key="4">
    <source>
        <dbReference type="Proteomes" id="UP001500518"/>
    </source>
</evidence>
<name>A0ABP9K9N9_9SPHN</name>
<comment type="caution">
    <text evidence="3">The sequence shown here is derived from an EMBL/GenBank/DDBJ whole genome shotgun (WGS) entry which is preliminary data.</text>
</comment>
<gene>
    <name evidence="3" type="ORF">GCM10023208_13940</name>
</gene>
<keyword evidence="2" id="KW-0732">Signal</keyword>
<accession>A0ABP9K9N9</accession>
<reference evidence="4" key="1">
    <citation type="journal article" date="2019" name="Int. J. Syst. Evol. Microbiol.">
        <title>The Global Catalogue of Microorganisms (GCM) 10K type strain sequencing project: providing services to taxonomists for standard genome sequencing and annotation.</title>
        <authorList>
            <consortium name="The Broad Institute Genomics Platform"/>
            <consortium name="The Broad Institute Genome Sequencing Center for Infectious Disease"/>
            <person name="Wu L."/>
            <person name="Ma J."/>
        </authorList>
    </citation>
    <scope>NUCLEOTIDE SEQUENCE [LARGE SCALE GENOMIC DNA]</scope>
    <source>
        <strain evidence="4">JCM 18014</strain>
    </source>
</reference>
<keyword evidence="4" id="KW-1185">Reference proteome</keyword>
<evidence type="ECO:0000256" key="1">
    <source>
        <dbReference type="SAM" id="MobiDB-lite"/>
    </source>
</evidence>
<evidence type="ECO:0000256" key="2">
    <source>
        <dbReference type="SAM" id="SignalP"/>
    </source>
</evidence>
<feature type="signal peptide" evidence="2">
    <location>
        <begin position="1"/>
        <end position="21"/>
    </location>
</feature>
<proteinExistence type="predicted"/>
<feature type="chain" id="PRO_5047320277" description="Transporter" evidence="2">
    <location>
        <begin position="22"/>
        <end position="301"/>
    </location>
</feature>
<dbReference type="EMBL" id="BAABHV010000009">
    <property type="protein sequence ID" value="GAA5052728.1"/>
    <property type="molecule type" value="Genomic_DNA"/>
</dbReference>